<evidence type="ECO:0000313" key="3">
    <source>
        <dbReference type="Proteomes" id="UP000199645"/>
    </source>
</evidence>
<reference evidence="2 3" key="1">
    <citation type="submission" date="2016-10" db="EMBL/GenBank/DDBJ databases">
        <authorList>
            <person name="de Groot N.N."/>
        </authorList>
    </citation>
    <scope>NUCLEOTIDE SEQUENCE [LARGE SCALE GENOMIC DNA]</scope>
    <source>
        <strain evidence="2 3">DSM 43019</strain>
    </source>
</reference>
<accession>A0A1I2HFU9</accession>
<dbReference type="SUPFAM" id="SSF55486">
    <property type="entry name" value="Metalloproteases ('zincins'), catalytic domain"/>
    <property type="match status" value="1"/>
</dbReference>
<dbReference type="AlphaFoldDB" id="A0A1I2HFU9"/>
<organism evidence="2 3">
    <name type="scientific">Actinoplanes philippinensis</name>
    <dbReference type="NCBI Taxonomy" id="35752"/>
    <lineage>
        <taxon>Bacteria</taxon>
        <taxon>Bacillati</taxon>
        <taxon>Actinomycetota</taxon>
        <taxon>Actinomycetes</taxon>
        <taxon>Micromonosporales</taxon>
        <taxon>Micromonosporaceae</taxon>
        <taxon>Actinoplanes</taxon>
    </lineage>
</organism>
<dbReference type="STRING" id="35752.SAMN05421541_108150"/>
<protein>
    <submittedName>
        <fullName evidence="2">Uncharacterized protein</fullName>
    </submittedName>
</protein>
<sequence length="460" mass="50979">MTPRAHDRRAPRTDAAVGVQRTGAVRRDQPANSALLAYAGTWSRTSQGWRTRNRSAPLRRIDDALAGWAAEYQASQAPIPTMQGLRHVEQAVVEWSLSKGDRVARSARAPHIRALAQRLAAALTETGAEVADQERQRQRSAAATELFQRIDPRLQGIAHRRGPTVNPDAPVHRAFLADRDDEGRLSPASVATIENRNGQTLAERLDTLGHAGIERDPSMTDTEVRDLAGSYANPVTGTSEYPEVASYLADGVPTARWNTVSVRTMDVPGAPIFVIGDTADQHYAPRYELLREAVGRVRAAGFEIPELTVRLPRYSRKLILAPDRITVGEKIFRNEYVHGTLLLSAHAYGTPLPAYLSTQLDREVNAVRPEHELKTFGVASMVHELGHFLHHRQSPGLFADLQLAAYEPAARRTAETVSHYAQENPREFVAEVFMMRCFGRPLTDEVAALYRRLGGPEPRR</sequence>
<gene>
    <name evidence="2" type="ORF">SAMN05421541_108150</name>
</gene>
<proteinExistence type="predicted"/>
<feature type="region of interest" description="Disordered" evidence="1">
    <location>
        <begin position="1"/>
        <end position="25"/>
    </location>
</feature>
<dbReference type="Proteomes" id="UP000199645">
    <property type="component" value="Unassembled WGS sequence"/>
</dbReference>
<evidence type="ECO:0000313" key="2">
    <source>
        <dbReference type="EMBL" id="SFF28572.1"/>
    </source>
</evidence>
<name>A0A1I2HFU9_9ACTN</name>
<keyword evidence="3" id="KW-1185">Reference proteome</keyword>
<feature type="compositionally biased region" description="Basic and acidic residues" evidence="1">
    <location>
        <begin position="1"/>
        <end position="12"/>
    </location>
</feature>
<dbReference type="EMBL" id="FONV01000008">
    <property type="protein sequence ID" value="SFF28572.1"/>
    <property type="molecule type" value="Genomic_DNA"/>
</dbReference>
<evidence type="ECO:0000256" key="1">
    <source>
        <dbReference type="SAM" id="MobiDB-lite"/>
    </source>
</evidence>